<dbReference type="PANTHER" id="PTHR44591">
    <property type="entry name" value="STRESS RESPONSE REGULATOR PROTEIN 1"/>
    <property type="match status" value="1"/>
</dbReference>
<dbReference type="Pfam" id="PF00072">
    <property type="entry name" value="Response_reg"/>
    <property type="match status" value="1"/>
</dbReference>
<organism evidence="4 5">
    <name type="scientific">Gluconobacter wancherniae NBRC 103581</name>
    <dbReference type="NCBI Taxonomy" id="656744"/>
    <lineage>
        <taxon>Bacteria</taxon>
        <taxon>Pseudomonadati</taxon>
        <taxon>Pseudomonadota</taxon>
        <taxon>Alphaproteobacteria</taxon>
        <taxon>Acetobacterales</taxon>
        <taxon>Acetobacteraceae</taxon>
        <taxon>Gluconobacter</taxon>
    </lineage>
</organism>
<dbReference type="RefSeq" id="WP_146793835.1">
    <property type="nucleotide sequence ID" value="NZ_BARC01000004.1"/>
</dbReference>
<evidence type="ECO:0000313" key="5">
    <source>
        <dbReference type="Proteomes" id="UP000321230"/>
    </source>
</evidence>
<keyword evidence="5" id="KW-1185">Reference proteome</keyword>
<dbReference type="Proteomes" id="UP000321230">
    <property type="component" value="Unassembled WGS sequence"/>
</dbReference>
<evidence type="ECO:0000256" key="2">
    <source>
        <dbReference type="PROSITE-ProRule" id="PRU00169"/>
    </source>
</evidence>
<evidence type="ECO:0000256" key="1">
    <source>
        <dbReference type="ARBA" id="ARBA00022553"/>
    </source>
</evidence>
<dbReference type="OrthoDB" id="9784719at2"/>
<dbReference type="GO" id="GO:0000160">
    <property type="term" value="P:phosphorelay signal transduction system"/>
    <property type="evidence" value="ECO:0007669"/>
    <property type="project" value="InterPro"/>
</dbReference>
<protein>
    <recommendedName>
        <fullName evidence="3">Response regulatory domain-containing protein</fullName>
    </recommendedName>
</protein>
<dbReference type="SMART" id="SM00448">
    <property type="entry name" value="REC"/>
    <property type="match status" value="1"/>
</dbReference>
<dbReference type="InterPro" id="IPR011006">
    <property type="entry name" value="CheY-like_superfamily"/>
</dbReference>
<dbReference type="EMBL" id="BJUZ01000001">
    <property type="protein sequence ID" value="GEK92812.1"/>
    <property type="molecule type" value="Genomic_DNA"/>
</dbReference>
<reference evidence="4 5" key="1">
    <citation type="submission" date="2019-07" db="EMBL/GenBank/DDBJ databases">
        <title>Whole genome shotgun sequence of Gluconobacter wancherniae NBRC 103581.</title>
        <authorList>
            <person name="Hosoyama A."/>
            <person name="Uohara A."/>
            <person name="Ohji S."/>
            <person name="Ichikawa N."/>
        </authorList>
    </citation>
    <scope>NUCLEOTIDE SEQUENCE [LARGE SCALE GENOMIC DNA]</scope>
    <source>
        <strain evidence="4 5">NBRC 103581</strain>
    </source>
</reference>
<proteinExistence type="predicted"/>
<gene>
    <name evidence="4" type="ORF">GWA01_05820</name>
</gene>
<comment type="caution">
    <text evidence="4">The sequence shown here is derived from an EMBL/GenBank/DDBJ whole genome shotgun (WGS) entry which is preliminary data.</text>
</comment>
<dbReference type="InterPro" id="IPR001789">
    <property type="entry name" value="Sig_transdc_resp-reg_receiver"/>
</dbReference>
<feature type="modified residue" description="4-aspartylphosphate" evidence="2">
    <location>
        <position position="80"/>
    </location>
</feature>
<evidence type="ECO:0000259" key="3">
    <source>
        <dbReference type="PROSITE" id="PS50110"/>
    </source>
</evidence>
<dbReference type="PROSITE" id="PS50110">
    <property type="entry name" value="RESPONSE_REGULATORY"/>
    <property type="match status" value="1"/>
</dbReference>
<name>A0A511AYY4_9PROT</name>
<dbReference type="AlphaFoldDB" id="A0A511AYY4"/>
<feature type="domain" description="Response regulatory" evidence="3">
    <location>
        <begin position="30"/>
        <end position="143"/>
    </location>
</feature>
<dbReference type="PANTHER" id="PTHR44591:SF3">
    <property type="entry name" value="RESPONSE REGULATORY DOMAIN-CONTAINING PROTEIN"/>
    <property type="match status" value="1"/>
</dbReference>
<accession>A0A511AYY4</accession>
<keyword evidence="1 2" id="KW-0597">Phosphoprotein</keyword>
<dbReference type="InterPro" id="IPR050595">
    <property type="entry name" value="Bact_response_regulator"/>
</dbReference>
<dbReference type="Gene3D" id="3.40.50.2300">
    <property type="match status" value="1"/>
</dbReference>
<evidence type="ECO:0000313" key="4">
    <source>
        <dbReference type="EMBL" id="GEK92812.1"/>
    </source>
</evidence>
<dbReference type="SUPFAM" id="SSF52172">
    <property type="entry name" value="CheY-like"/>
    <property type="match status" value="1"/>
</dbReference>
<sequence>MRAITGKEYSPAVRLQGGHAGVLSNKPSNIVLVVEDQPLLRFLAADMLGEAGYGTCLAGSADEAMEILEHNPEIRLVFSDINMPGRINGLALAQIIEGRWPPVGVVLTSGTMIADKSALPSHSRFLSKPYRWDDVYSCLEQVAH</sequence>